<name>A0A1F8FPV9_9BACT</name>
<gene>
    <name evidence="3" type="ORF">A3J47_00465</name>
</gene>
<feature type="signal peptide" evidence="2">
    <location>
        <begin position="1"/>
        <end position="25"/>
    </location>
</feature>
<evidence type="ECO:0000256" key="1">
    <source>
        <dbReference type="ARBA" id="ARBA00009820"/>
    </source>
</evidence>
<dbReference type="InterPro" id="IPR011659">
    <property type="entry name" value="WD40"/>
</dbReference>
<accession>A0A1F8FPV9</accession>
<dbReference type="Pfam" id="PF07676">
    <property type="entry name" value="PD40"/>
    <property type="match status" value="4"/>
</dbReference>
<dbReference type="SUPFAM" id="SSF69304">
    <property type="entry name" value="Tricorn protease N-terminal domain"/>
    <property type="match status" value="1"/>
</dbReference>
<sequence>MKIKGVFVFLLVSCLLSLVSNVVEAQFGQFGKNNVRYSQLDQFYESFRFDIWHNLDTSDPVQKEYLEMIIANLENARDWMGGQQIYDHTIEKRIPVFLYKTHTDMESSNLVGGFLPEGVGAFAEPERKRMALRADFSKPLSRAIGVHELAHEFQFDIWSPGIWDNLNPLMPVRINRRRPQWFYEGGAEFIASLYEPHTRGDIRRDDQRITSSDRHFIPTWEALNLEQVNPYSGGAMVFEFLQEKFDVGAAFQIQGFKQSRVELGELLYDLTEGELGNPDANSEKFNQAITRFWMDKYGDEFNARPKPDEKNDNFEGRLIMPWGHSAPMSSPVLSPDGMQLAAFTVFKYGVGLGKYEVPKDKLYVPKEEREKLVNEDKSLGSNGLGELVNLTPQLPPVPWEGVISQLQTWPFNGFDASWSPDGSKIAFFAKIRDHALIIIDSNAGKVLRKIELPLVQAFSPSFSPNGEWVYFSAADKDTTRDIWAVYVGNSNEIKIQRITDNKNFATAPVVSPDGTKIVYVDQDDDFQHLFLYHVGEGEQEQLTFGPFNDGWPNWSDDGSTLVFASDEADGTWNLHTLELSTRTVRQWTEFLLGVKTPIFAKGATDTVYYVSPVEDTQSGAVYDKVFEAKFKKPIREYTARNTGPAGGDIFNPSRDLFKFQLDENQLLNPKEPPERWKCGGGEISFGMSTYWGMFGQGFLKCSNLLETKQHSALFLTQGSFRIIDYSYGNQEKRTGWALGAHQYRMPYFIQFYDVVHRYPAQYVLNNTWMIESALDLHTEYPWNKFNRLELFSSLRNHSFSLFGYNVGDLSEEKFENNQDFTEQDFQVYRFLRNSAGSNFVFGAAYVRDTVLYSGNTWGPFHGNAFRVQVEFAPPLGEELQGYTSANVSARTYRHWGSNTVIAGRVDAKATTKANGDFVLFCGPEMLRGCEYGSIVGNQVGYASAELRFPVPGTSVLFAGVRGFLFTDMAYARFSDENFPAQKLRTYGFGAQYVIPFIGLPAQSVWTRDNGKWKPTFYITLHW</sequence>
<dbReference type="PANTHER" id="PTHR36842:SF1">
    <property type="entry name" value="PROTEIN TOLB"/>
    <property type="match status" value="1"/>
</dbReference>
<dbReference type="AlphaFoldDB" id="A0A1F8FPV9"/>
<dbReference type="InterPro" id="IPR011042">
    <property type="entry name" value="6-blade_b-propeller_TolB-like"/>
</dbReference>
<evidence type="ECO:0000313" key="3">
    <source>
        <dbReference type="EMBL" id="OGN15092.1"/>
    </source>
</evidence>
<proteinExistence type="inferred from homology"/>
<evidence type="ECO:0000256" key="2">
    <source>
        <dbReference type="SAM" id="SignalP"/>
    </source>
</evidence>
<evidence type="ECO:0008006" key="5">
    <source>
        <dbReference type="Google" id="ProtNLM"/>
    </source>
</evidence>
<dbReference type="PANTHER" id="PTHR36842">
    <property type="entry name" value="PROTEIN TOLB HOMOLOG"/>
    <property type="match status" value="1"/>
</dbReference>
<dbReference type="EMBL" id="MGJV01000016">
    <property type="protein sequence ID" value="OGN15092.1"/>
    <property type="molecule type" value="Genomic_DNA"/>
</dbReference>
<comment type="similarity">
    <text evidence="1">Belongs to the TolB family.</text>
</comment>
<organism evidence="3 4">
    <name type="scientific">Candidatus Yanofskybacteria bacterium RIFCSPHIGHO2_02_FULL_43_22</name>
    <dbReference type="NCBI Taxonomy" id="1802681"/>
    <lineage>
        <taxon>Bacteria</taxon>
        <taxon>Candidatus Yanofskyibacteriota</taxon>
    </lineage>
</organism>
<protein>
    <recommendedName>
        <fullName evidence="5">Bacterial surface antigen (D15) domain-containing protein</fullName>
    </recommendedName>
</protein>
<dbReference type="Gene3D" id="2.40.160.50">
    <property type="entry name" value="membrane protein fhac: a member of the omp85/tpsb transporter family"/>
    <property type="match status" value="1"/>
</dbReference>
<keyword evidence="2" id="KW-0732">Signal</keyword>
<feature type="chain" id="PRO_5009535550" description="Bacterial surface antigen (D15) domain-containing protein" evidence="2">
    <location>
        <begin position="26"/>
        <end position="1022"/>
    </location>
</feature>
<dbReference type="Gene3D" id="2.120.10.30">
    <property type="entry name" value="TolB, C-terminal domain"/>
    <property type="match status" value="1"/>
</dbReference>
<comment type="caution">
    <text evidence="3">The sequence shown here is derived from an EMBL/GenBank/DDBJ whole genome shotgun (WGS) entry which is preliminary data.</text>
</comment>
<evidence type="ECO:0000313" key="4">
    <source>
        <dbReference type="Proteomes" id="UP000176581"/>
    </source>
</evidence>
<dbReference type="Proteomes" id="UP000176581">
    <property type="component" value="Unassembled WGS sequence"/>
</dbReference>
<reference evidence="3 4" key="1">
    <citation type="journal article" date="2016" name="Nat. Commun.">
        <title>Thousands of microbial genomes shed light on interconnected biogeochemical processes in an aquifer system.</title>
        <authorList>
            <person name="Anantharaman K."/>
            <person name="Brown C.T."/>
            <person name="Hug L.A."/>
            <person name="Sharon I."/>
            <person name="Castelle C.J."/>
            <person name="Probst A.J."/>
            <person name="Thomas B.C."/>
            <person name="Singh A."/>
            <person name="Wilkins M.J."/>
            <person name="Karaoz U."/>
            <person name="Brodie E.L."/>
            <person name="Williams K.H."/>
            <person name="Hubbard S.S."/>
            <person name="Banfield J.F."/>
        </authorList>
    </citation>
    <scope>NUCLEOTIDE SEQUENCE [LARGE SCALE GENOMIC DNA]</scope>
</reference>